<keyword evidence="4" id="KW-0378">Hydrolase</keyword>
<dbReference type="InterPro" id="IPR035952">
    <property type="entry name" value="Rhomboid-like_sf"/>
</dbReference>
<evidence type="ECO:0000313" key="10">
    <source>
        <dbReference type="Proteomes" id="UP000254869"/>
    </source>
</evidence>
<reference evidence="9 10" key="1">
    <citation type="submission" date="2018-07" db="EMBL/GenBank/DDBJ databases">
        <title>Genomic Encyclopedia of Type Strains, Phase IV (KMG-IV): sequencing the most valuable type-strain genomes for metagenomic binning, comparative biology and taxonomic classification.</title>
        <authorList>
            <person name="Goeker M."/>
        </authorList>
    </citation>
    <scope>NUCLEOTIDE SEQUENCE [LARGE SCALE GENOMIC DNA]</scope>
    <source>
        <strain evidence="9 10">DSM 44290</strain>
    </source>
</reference>
<evidence type="ECO:0000259" key="8">
    <source>
        <dbReference type="Pfam" id="PF01694"/>
    </source>
</evidence>
<accession>A0A370I127</accession>
<evidence type="ECO:0000256" key="6">
    <source>
        <dbReference type="ARBA" id="ARBA00023136"/>
    </source>
</evidence>
<dbReference type="RefSeq" id="WP_067997524.1">
    <property type="nucleotide sequence ID" value="NZ_QQBC01000008.1"/>
</dbReference>
<dbReference type="GO" id="GO:0016020">
    <property type="term" value="C:membrane"/>
    <property type="evidence" value="ECO:0007669"/>
    <property type="project" value="UniProtKB-SubCell"/>
</dbReference>
<dbReference type="EMBL" id="QQBC01000008">
    <property type="protein sequence ID" value="RDI64445.1"/>
    <property type="molecule type" value="Genomic_DNA"/>
</dbReference>
<feature type="transmembrane region" description="Helical" evidence="7">
    <location>
        <begin position="72"/>
        <end position="91"/>
    </location>
</feature>
<evidence type="ECO:0000256" key="7">
    <source>
        <dbReference type="SAM" id="Phobius"/>
    </source>
</evidence>
<dbReference type="PANTHER" id="PTHR43731">
    <property type="entry name" value="RHOMBOID PROTEASE"/>
    <property type="match status" value="1"/>
</dbReference>
<keyword evidence="3 7" id="KW-0812">Transmembrane</keyword>
<evidence type="ECO:0000313" key="9">
    <source>
        <dbReference type="EMBL" id="RDI64445.1"/>
    </source>
</evidence>
<keyword evidence="6 7" id="KW-0472">Membrane</keyword>
<name>A0A370I127_9NOCA</name>
<comment type="caution">
    <text evidence="9">The sequence shown here is derived from an EMBL/GenBank/DDBJ whole genome shotgun (WGS) entry which is preliminary data.</text>
</comment>
<dbReference type="AlphaFoldDB" id="A0A370I127"/>
<feature type="transmembrane region" description="Helical" evidence="7">
    <location>
        <begin position="125"/>
        <end position="145"/>
    </location>
</feature>
<organism evidence="9 10">
    <name type="scientific">Nocardia pseudobrasiliensis</name>
    <dbReference type="NCBI Taxonomy" id="45979"/>
    <lineage>
        <taxon>Bacteria</taxon>
        <taxon>Bacillati</taxon>
        <taxon>Actinomycetota</taxon>
        <taxon>Actinomycetes</taxon>
        <taxon>Mycobacteriales</taxon>
        <taxon>Nocardiaceae</taxon>
        <taxon>Nocardia</taxon>
    </lineage>
</organism>
<protein>
    <submittedName>
        <fullName evidence="9">Rhomboid family protein</fullName>
    </submittedName>
</protein>
<comment type="subcellular location">
    <subcellularLocation>
        <location evidence="1">Membrane</location>
        <topology evidence="1">Multi-pass membrane protein</topology>
    </subcellularLocation>
</comment>
<gene>
    <name evidence="9" type="ORF">DFR76_108278</name>
</gene>
<dbReference type="Gene3D" id="1.20.1540.10">
    <property type="entry name" value="Rhomboid-like"/>
    <property type="match status" value="1"/>
</dbReference>
<proteinExistence type="inferred from homology"/>
<dbReference type="STRING" id="1210086.GCA_001613105_02849"/>
<comment type="similarity">
    <text evidence="2">Belongs to the peptidase S54 family.</text>
</comment>
<dbReference type="Pfam" id="PF01694">
    <property type="entry name" value="Rhomboid"/>
    <property type="match status" value="1"/>
</dbReference>
<evidence type="ECO:0000256" key="1">
    <source>
        <dbReference type="ARBA" id="ARBA00004141"/>
    </source>
</evidence>
<dbReference type="Proteomes" id="UP000254869">
    <property type="component" value="Unassembled WGS sequence"/>
</dbReference>
<dbReference type="GO" id="GO:0004252">
    <property type="term" value="F:serine-type endopeptidase activity"/>
    <property type="evidence" value="ECO:0007669"/>
    <property type="project" value="InterPro"/>
</dbReference>
<dbReference type="InterPro" id="IPR050925">
    <property type="entry name" value="Rhomboid_protease_S54"/>
</dbReference>
<dbReference type="PANTHER" id="PTHR43731:SF14">
    <property type="entry name" value="PRESENILIN-ASSOCIATED RHOMBOID-LIKE PROTEIN, MITOCHONDRIAL"/>
    <property type="match status" value="1"/>
</dbReference>
<feature type="transmembrane region" description="Helical" evidence="7">
    <location>
        <begin position="21"/>
        <end position="40"/>
    </location>
</feature>
<keyword evidence="5 7" id="KW-1133">Transmembrane helix</keyword>
<evidence type="ECO:0000256" key="3">
    <source>
        <dbReference type="ARBA" id="ARBA00022692"/>
    </source>
</evidence>
<feature type="domain" description="Peptidase S54 rhomboid" evidence="8">
    <location>
        <begin position="58"/>
        <end position="172"/>
    </location>
</feature>
<evidence type="ECO:0000256" key="2">
    <source>
        <dbReference type="ARBA" id="ARBA00009045"/>
    </source>
</evidence>
<dbReference type="SUPFAM" id="SSF144091">
    <property type="entry name" value="Rhomboid-like"/>
    <property type="match status" value="1"/>
</dbReference>
<feature type="transmembrane region" description="Helical" evidence="7">
    <location>
        <begin position="98"/>
        <end position="119"/>
    </location>
</feature>
<keyword evidence="10" id="KW-1185">Reference proteome</keyword>
<dbReference type="InterPro" id="IPR022764">
    <property type="entry name" value="Peptidase_S54_rhomboid_dom"/>
</dbReference>
<evidence type="ECO:0000256" key="5">
    <source>
        <dbReference type="ARBA" id="ARBA00022989"/>
    </source>
</evidence>
<sequence>MNTAPSAPRALTEWLLRPPRPILTATVLAITAATGIAQLIHPALFDQFRRDPDAVDAGAWWRLGTAMFFQDGWAAGLIFNLLILLAFGAIAERVLGRWRWAVVYFGCGLFGQTMSYLWLRSIGAGNSMCVAGLIGALTVTALRAPDRFGPRRPARRILYAVPIFAIVDTIFRDNHGLPVLLGMALGYLLLPRD</sequence>
<evidence type="ECO:0000256" key="4">
    <source>
        <dbReference type="ARBA" id="ARBA00022801"/>
    </source>
</evidence>